<proteinExistence type="inferred from homology"/>
<dbReference type="InterPro" id="IPR014349">
    <property type="entry name" value="Rieske_Fe-S_prot"/>
</dbReference>
<evidence type="ECO:0000256" key="17">
    <source>
        <dbReference type="ARBA" id="ARBA00023136"/>
    </source>
</evidence>
<comment type="miscellaneous">
    <text evidence="20">The Rieske protein is a high potential 2Fe-2S protein.</text>
</comment>
<keyword evidence="7 20" id="KW-0813">Transport</keyword>
<evidence type="ECO:0000256" key="3">
    <source>
        <dbReference type="ARBA" id="ARBA00010651"/>
    </source>
</evidence>
<feature type="region of interest" description="Disordered" evidence="22">
    <location>
        <begin position="81"/>
        <end position="108"/>
    </location>
</feature>
<evidence type="ECO:0000256" key="13">
    <source>
        <dbReference type="ARBA" id="ARBA00022982"/>
    </source>
</evidence>
<gene>
    <name evidence="24" type="primary">petA</name>
    <name evidence="24" type="ORF">GPL32_03735</name>
</gene>
<keyword evidence="17 20" id="KW-0472">Membrane</keyword>
<dbReference type="InterPro" id="IPR017941">
    <property type="entry name" value="Rieske_2Fe-2S"/>
</dbReference>
<evidence type="ECO:0000313" key="24">
    <source>
        <dbReference type="EMBL" id="NDL69622.1"/>
    </source>
</evidence>
<dbReference type="InterPro" id="IPR006317">
    <property type="entry name" value="Ubiquinol_cyt_c_Rdtase_Fe-S-su"/>
</dbReference>
<evidence type="ECO:0000256" key="18">
    <source>
        <dbReference type="ARBA" id="ARBA00023157"/>
    </source>
</evidence>
<dbReference type="InterPro" id="IPR005805">
    <property type="entry name" value="Rieske_Fe-S_prot_C"/>
</dbReference>
<feature type="compositionally biased region" description="Basic and acidic residues" evidence="22">
    <location>
        <begin position="81"/>
        <end position="95"/>
    </location>
</feature>
<name>A0A7C9K3Q9_9GAMM</name>
<dbReference type="PRINTS" id="PR00162">
    <property type="entry name" value="RIESKE"/>
</dbReference>
<dbReference type="GO" id="GO:0008121">
    <property type="term" value="F:quinol-cytochrome-c reductase activity"/>
    <property type="evidence" value="ECO:0007669"/>
    <property type="project" value="UniProtKB-EC"/>
</dbReference>
<evidence type="ECO:0000256" key="1">
    <source>
        <dbReference type="ARBA" id="ARBA00002444"/>
    </source>
</evidence>
<dbReference type="InterPro" id="IPR019470">
    <property type="entry name" value="Ubiq_cytC_Rdtase_Fe-S_su_TAT"/>
</dbReference>
<dbReference type="InterPro" id="IPR006311">
    <property type="entry name" value="TAT_signal"/>
</dbReference>
<organism evidence="24 25">
    <name type="scientific">Vreelandella alkaliphila</name>
    <dbReference type="NCBI Taxonomy" id="272774"/>
    <lineage>
        <taxon>Bacteria</taxon>
        <taxon>Pseudomonadati</taxon>
        <taxon>Pseudomonadota</taxon>
        <taxon>Gammaproteobacteria</taxon>
        <taxon>Oceanospirillales</taxon>
        <taxon>Halomonadaceae</taxon>
        <taxon>Vreelandella</taxon>
    </lineage>
</organism>
<evidence type="ECO:0000256" key="16">
    <source>
        <dbReference type="ARBA" id="ARBA00023014"/>
    </source>
</evidence>
<keyword evidence="10" id="KW-0001">2Fe-2S</keyword>
<evidence type="ECO:0000256" key="20">
    <source>
        <dbReference type="RuleBase" id="RU004494"/>
    </source>
</evidence>
<dbReference type="PROSITE" id="PS51296">
    <property type="entry name" value="RIESKE"/>
    <property type="match status" value="1"/>
</dbReference>
<comment type="subcellular location">
    <subcellularLocation>
        <location evidence="2">Cell membrane</location>
        <topology evidence="2">Single-pass membrane protein</topology>
    </subcellularLocation>
</comment>
<keyword evidence="13 20" id="KW-0249">Electron transport</keyword>
<dbReference type="Gene3D" id="2.102.10.10">
    <property type="entry name" value="Rieske [2Fe-2S] iron-sulphur domain"/>
    <property type="match status" value="1"/>
</dbReference>
<evidence type="ECO:0000256" key="11">
    <source>
        <dbReference type="ARBA" id="ARBA00022723"/>
    </source>
</evidence>
<evidence type="ECO:0000256" key="7">
    <source>
        <dbReference type="ARBA" id="ARBA00022448"/>
    </source>
</evidence>
<comment type="caution">
    <text evidence="24">The sequence shown here is derived from an EMBL/GenBank/DDBJ whole genome shotgun (WGS) entry which is preliminary data.</text>
</comment>
<dbReference type="EC" id="7.1.1.8" evidence="5 20"/>
<dbReference type="AlphaFoldDB" id="A0A7C9K3Q9"/>
<dbReference type="PROSITE" id="PS51318">
    <property type="entry name" value="TAT"/>
    <property type="match status" value="1"/>
</dbReference>
<keyword evidence="14 20" id="KW-1133">Transmembrane helix</keyword>
<comment type="catalytic activity">
    <reaction evidence="19 20">
        <text>a quinol + 2 Fe(III)-[cytochrome c](out) = a quinone + 2 Fe(II)-[cytochrome c](out) + 2 H(+)(out)</text>
        <dbReference type="Rhea" id="RHEA:11484"/>
        <dbReference type="Rhea" id="RHEA-COMP:10350"/>
        <dbReference type="Rhea" id="RHEA-COMP:14399"/>
        <dbReference type="ChEBI" id="CHEBI:15378"/>
        <dbReference type="ChEBI" id="CHEBI:24646"/>
        <dbReference type="ChEBI" id="CHEBI:29033"/>
        <dbReference type="ChEBI" id="CHEBI:29034"/>
        <dbReference type="ChEBI" id="CHEBI:132124"/>
        <dbReference type="EC" id="7.1.1.8"/>
    </reaction>
</comment>
<evidence type="ECO:0000259" key="23">
    <source>
        <dbReference type="PROSITE" id="PS51296"/>
    </source>
</evidence>
<evidence type="ECO:0000256" key="22">
    <source>
        <dbReference type="SAM" id="MobiDB-lite"/>
    </source>
</evidence>
<keyword evidence="11" id="KW-0479">Metal-binding</keyword>
<dbReference type="GO" id="GO:0051537">
    <property type="term" value="F:2 iron, 2 sulfur cluster binding"/>
    <property type="evidence" value="ECO:0007669"/>
    <property type="project" value="UniProtKB-KW"/>
</dbReference>
<evidence type="ECO:0000256" key="15">
    <source>
        <dbReference type="ARBA" id="ARBA00023004"/>
    </source>
</evidence>
<evidence type="ECO:0000256" key="19">
    <source>
        <dbReference type="ARBA" id="ARBA00029351"/>
    </source>
</evidence>
<keyword evidence="8" id="KW-1003">Cell membrane</keyword>
<evidence type="ECO:0000256" key="5">
    <source>
        <dbReference type="ARBA" id="ARBA00012951"/>
    </source>
</evidence>
<dbReference type="EMBL" id="JAAEHK010000003">
    <property type="protein sequence ID" value="NDL69622.1"/>
    <property type="molecule type" value="Genomic_DNA"/>
</dbReference>
<keyword evidence="9 20" id="KW-0812">Transmembrane</keyword>
<dbReference type="SUPFAM" id="SSF50022">
    <property type="entry name" value="ISP domain"/>
    <property type="match status" value="1"/>
</dbReference>
<evidence type="ECO:0000256" key="9">
    <source>
        <dbReference type="ARBA" id="ARBA00022692"/>
    </source>
</evidence>
<comment type="similarity">
    <text evidence="3">Belongs to the Rieske iron-sulfur protein family.</text>
</comment>
<evidence type="ECO:0000256" key="8">
    <source>
        <dbReference type="ARBA" id="ARBA00022475"/>
    </source>
</evidence>
<reference evidence="24 25" key="1">
    <citation type="submission" date="2020-01" db="EMBL/GenBank/DDBJ databases">
        <title>Whole genome sequencing of Halomonas alkaliphila strain LS44.</title>
        <authorList>
            <person name="Kumar S."/>
            <person name="Paul D."/>
            <person name="Shouche Y."/>
            <person name="Suryavanshi M.V."/>
        </authorList>
    </citation>
    <scope>NUCLEOTIDE SEQUENCE [LARGE SCALE GENOMIC DNA]</scope>
    <source>
        <strain evidence="24 25">LS44</strain>
    </source>
</reference>
<keyword evidence="15" id="KW-0408">Iron</keyword>
<evidence type="ECO:0000256" key="6">
    <source>
        <dbReference type="ARBA" id="ARBA00019816"/>
    </source>
</evidence>
<dbReference type="GO" id="GO:0046872">
    <property type="term" value="F:metal ion binding"/>
    <property type="evidence" value="ECO:0007669"/>
    <property type="project" value="UniProtKB-KW"/>
</dbReference>
<comment type="function">
    <text evidence="1">Component of the ubiquinol-cytochrome c reductase complex (complex III or cytochrome b-c1 complex), which is a respiratory chain that generates an electrochemical potential coupled to ATP synthesis.</text>
</comment>
<dbReference type="PANTHER" id="PTHR10134">
    <property type="entry name" value="CYTOCHROME B-C1 COMPLEX SUBUNIT RIESKE, MITOCHONDRIAL"/>
    <property type="match status" value="1"/>
</dbReference>
<dbReference type="NCBIfam" id="TIGR01416">
    <property type="entry name" value="Rieske_proteo"/>
    <property type="match status" value="1"/>
</dbReference>
<keyword evidence="18" id="KW-1015">Disulfide bond</keyword>
<dbReference type="GO" id="GO:0005886">
    <property type="term" value="C:plasma membrane"/>
    <property type="evidence" value="ECO:0007669"/>
    <property type="project" value="UniProtKB-SubCell"/>
</dbReference>
<accession>A0A7C9K3Q9</accession>
<feature type="domain" description="Rieske" evidence="23">
    <location>
        <begin position="88"/>
        <end position="189"/>
    </location>
</feature>
<evidence type="ECO:0000256" key="2">
    <source>
        <dbReference type="ARBA" id="ARBA00004162"/>
    </source>
</evidence>
<evidence type="ECO:0000256" key="12">
    <source>
        <dbReference type="ARBA" id="ARBA00022967"/>
    </source>
</evidence>
<dbReference type="CDD" id="cd03470">
    <property type="entry name" value="Rieske_cytochrome_bc1"/>
    <property type="match status" value="1"/>
</dbReference>
<dbReference type="RefSeq" id="WP_162217558.1">
    <property type="nucleotide sequence ID" value="NZ_JAAEHK010000003.1"/>
</dbReference>
<protein>
    <recommendedName>
        <fullName evidence="6 20">Ubiquinol-cytochrome c reductase iron-sulfur subunit</fullName>
        <ecNumber evidence="5 20">7.1.1.8</ecNumber>
    </recommendedName>
</protein>
<dbReference type="Pfam" id="PF00355">
    <property type="entry name" value="Rieske"/>
    <property type="match status" value="1"/>
</dbReference>
<evidence type="ECO:0000313" key="25">
    <source>
        <dbReference type="Proteomes" id="UP000480312"/>
    </source>
</evidence>
<dbReference type="InterPro" id="IPR036922">
    <property type="entry name" value="Rieske_2Fe-2S_sf"/>
</dbReference>
<comment type="cofactor">
    <cofactor evidence="20">
        <name>[2Fe-2S] cluster</name>
        <dbReference type="ChEBI" id="CHEBI:190135"/>
    </cofactor>
    <text evidence="20">Binds 1 [2Fe-2S] cluster per subunit.</text>
</comment>
<sequence>MADNGVNKGRRRFLVGATSVVGAVGAVGVAVPFVASWQPSARAVAAGAPVRADFSKLEPGQRMTVEWRGRPVWIINRTPEMNERTENLDPGRLSDPDSNEQQQPSYITGPLRSIRPEIGVMIGICTHLGCSPLYRPEPEAAVTDNWPGGFFCPCHGSYFDLAGRVFRNVPAPTNLEVPPYRFEEDDIIVGEDEEAV</sequence>
<keyword evidence="16" id="KW-0411">Iron-sulfur</keyword>
<comment type="subunit">
    <text evidence="4 21">The main subunits of complex b-c1 are: cytochrome b, cytochrome c1 and the Rieske protein.</text>
</comment>
<dbReference type="OrthoDB" id="9767869at2"/>
<dbReference type="Gene3D" id="1.20.5.510">
    <property type="entry name" value="Single helix bin"/>
    <property type="match status" value="1"/>
</dbReference>
<evidence type="ECO:0000256" key="21">
    <source>
        <dbReference type="RuleBase" id="RU004497"/>
    </source>
</evidence>
<dbReference type="Proteomes" id="UP000480312">
    <property type="component" value="Unassembled WGS sequence"/>
</dbReference>
<keyword evidence="12" id="KW-1278">Translocase</keyword>
<evidence type="ECO:0000256" key="14">
    <source>
        <dbReference type="ARBA" id="ARBA00022989"/>
    </source>
</evidence>
<evidence type="ECO:0000256" key="4">
    <source>
        <dbReference type="ARBA" id="ARBA00011649"/>
    </source>
</evidence>
<feature type="transmembrane region" description="Helical" evidence="20">
    <location>
        <begin position="12"/>
        <end position="35"/>
    </location>
</feature>
<evidence type="ECO:0000256" key="10">
    <source>
        <dbReference type="ARBA" id="ARBA00022714"/>
    </source>
</evidence>
<dbReference type="Pfam" id="PF10399">
    <property type="entry name" value="UCR_Fe-S_N"/>
    <property type="match status" value="1"/>
</dbReference>